<reference evidence="2" key="1">
    <citation type="submission" date="2023-07" db="EMBL/GenBank/DDBJ databases">
        <title>A chromosome-level genome assembly of Lolium multiflorum.</title>
        <authorList>
            <person name="Chen Y."/>
            <person name="Copetti D."/>
            <person name="Kolliker R."/>
            <person name="Studer B."/>
        </authorList>
    </citation>
    <scope>NUCLEOTIDE SEQUENCE</scope>
    <source>
        <strain evidence="2">02402/16</strain>
        <tissue evidence="2">Leaf</tissue>
    </source>
</reference>
<proteinExistence type="predicted"/>
<evidence type="ECO:0000313" key="3">
    <source>
        <dbReference type="Proteomes" id="UP001231189"/>
    </source>
</evidence>
<dbReference type="Pfam" id="PF00646">
    <property type="entry name" value="F-box"/>
    <property type="match status" value="1"/>
</dbReference>
<dbReference type="SMART" id="SM00256">
    <property type="entry name" value="FBOX"/>
    <property type="match status" value="1"/>
</dbReference>
<accession>A0AAD8S1C0</accession>
<dbReference type="AlphaFoldDB" id="A0AAD8S1C0"/>
<evidence type="ECO:0000259" key="1">
    <source>
        <dbReference type="SMART" id="SM00256"/>
    </source>
</evidence>
<gene>
    <name evidence="2" type="ORF">QYE76_061477</name>
</gene>
<dbReference type="SUPFAM" id="SSF81383">
    <property type="entry name" value="F-box domain"/>
    <property type="match status" value="1"/>
</dbReference>
<protein>
    <recommendedName>
        <fullName evidence="1">F-box domain-containing protein</fullName>
    </recommendedName>
</protein>
<keyword evidence="3" id="KW-1185">Reference proteome</keyword>
<organism evidence="2 3">
    <name type="scientific">Lolium multiflorum</name>
    <name type="common">Italian ryegrass</name>
    <name type="synonym">Lolium perenne subsp. multiflorum</name>
    <dbReference type="NCBI Taxonomy" id="4521"/>
    <lineage>
        <taxon>Eukaryota</taxon>
        <taxon>Viridiplantae</taxon>
        <taxon>Streptophyta</taxon>
        <taxon>Embryophyta</taxon>
        <taxon>Tracheophyta</taxon>
        <taxon>Spermatophyta</taxon>
        <taxon>Magnoliopsida</taxon>
        <taxon>Liliopsida</taxon>
        <taxon>Poales</taxon>
        <taxon>Poaceae</taxon>
        <taxon>BOP clade</taxon>
        <taxon>Pooideae</taxon>
        <taxon>Poodae</taxon>
        <taxon>Poeae</taxon>
        <taxon>Poeae Chloroplast Group 2 (Poeae type)</taxon>
        <taxon>Loliodinae</taxon>
        <taxon>Loliinae</taxon>
        <taxon>Lolium</taxon>
    </lineage>
</organism>
<dbReference type="InterPro" id="IPR001810">
    <property type="entry name" value="F-box_dom"/>
</dbReference>
<name>A0AAD8S1C0_LOLMU</name>
<comment type="caution">
    <text evidence="2">The sequence shown here is derived from an EMBL/GenBank/DDBJ whole genome shotgun (WGS) entry which is preliminary data.</text>
</comment>
<dbReference type="Proteomes" id="UP001231189">
    <property type="component" value="Unassembled WGS sequence"/>
</dbReference>
<feature type="domain" description="F-box" evidence="1">
    <location>
        <begin position="19"/>
        <end position="59"/>
    </location>
</feature>
<evidence type="ECO:0000313" key="2">
    <source>
        <dbReference type="EMBL" id="KAK1643672.1"/>
    </source>
</evidence>
<dbReference type="EMBL" id="JAUUTY010000004">
    <property type="protein sequence ID" value="KAK1643672.1"/>
    <property type="molecule type" value="Genomic_DNA"/>
</dbReference>
<dbReference type="InterPro" id="IPR036047">
    <property type="entry name" value="F-box-like_dom_sf"/>
</dbReference>
<sequence>MATSPIDDGIPSPVPCPWLPDDIVMDIFARLPAKLVGRCRCLSSAWAATLASDDFQDRYYRLANRRQSPKVVFFHYADPEGQQMRVWSQDCPSGESSRMDIPCPTPTTIRSSSGAGSVLRTVPYHDRPVIRRQFTLRIVPLVCQILRYLYKLLYGPVQSSRPMNRQSCSATADAGKTVNGGALISRKKKGGGPLRLATLQCRGLVVLQTIGGLPEYEGRVWNLRCRIDMGKVSPDITDRFVKCMLHPLAIINNGRRILLAQPSMAFAYNYSQMCAYDLVTGHVDDIDSGSTIVYHWIIATIDAVVFEESIFSFGRGDSDL</sequence>